<comment type="similarity">
    <text evidence="3">Belongs to the transpeptidase family.</text>
</comment>
<feature type="domain" description="Penicillin-binding protein transpeptidase" evidence="12">
    <location>
        <begin position="982"/>
        <end position="1139"/>
    </location>
</feature>
<evidence type="ECO:0000256" key="3">
    <source>
        <dbReference type="ARBA" id="ARBA00007171"/>
    </source>
</evidence>
<reference evidence="14 15" key="1">
    <citation type="submission" date="2021-03" db="EMBL/GenBank/DDBJ databases">
        <title>Genomic Encyclopedia of Type Strains, Phase IV (KMG-IV): sequencing the most valuable type-strain genomes for metagenomic binning, comparative biology and taxonomic classification.</title>
        <authorList>
            <person name="Goeker M."/>
        </authorList>
    </citation>
    <scope>NUCLEOTIDE SEQUENCE [LARGE SCALE GENOMIC DNA]</scope>
    <source>
        <strain evidence="14 15">DSM 24004</strain>
    </source>
</reference>
<evidence type="ECO:0000259" key="13">
    <source>
        <dbReference type="Pfam" id="PF03717"/>
    </source>
</evidence>
<dbReference type="InterPro" id="IPR012338">
    <property type="entry name" value="Beta-lactam/transpept-like"/>
</dbReference>
<dbReference type="PANTHER" id="PTHR30627">
    <property type="entry name" value="PEPTIDOGLYCAN D,D-TRANSPEPTIDASE"/>
    <property type="match status" value="1"/>
</dbReference>
<feature type="domain" description="Penicillin-binding protein transpeptidase" evidence="12">
    <location>
        <begin position="710"/>
        <end position="886"/>
    </location>
</feature>
<dbReference type="EMBL" id="JAGGKS010000002">
    <property type="protein sequence ID" value="MBP1924940.1"/>
    <property type="molecule type" value="Genomic_DNA"/>
</dbReference>
<keyword evidence="5 11" id="KW-0812">Transmembrane</keyword>
<evidence type="ECO:0000313" key="14">
    <source>
        <dbReference type="EMBL" id="MBP1924940.1"/>
    </source>
</evidence>
<feature type="domain" description="Penicillin-binding protein dimerisation" evidence="13">
    <location>
        <begin position="54"/>
        <end position="107"/>
    </location>
</feature>
<evidence type="ECO:0000256" key="5">
    <source>
        <dbReference type="ARBA" id="ARBA00022692"/>
    </source>
</evidence>
<proteinExistence type="inferred from homology"/>
<evidence type="ECO:0000256" key="4">
    <source>
        <dbReference type="ARBA" id="ARBA00022475"/>
    </source>
</evidence>
<evidence type="ECO:0000256" key="6">
    <source>
        <dbReference type="ARBA" id="ARBA00022960"/>
    </source>
</evidence>
<dbReference type="Pfam" id="PF00905">
    <property type="entry name" value="Transpeptidase"/>
    <property type="match status" value="2"/>
</dbReference>
<dbReference type="Gene3D" id="3.90.1310.10">
    <property type="entry name" value="Penicillin-binding protein 2a (Domain 2)"/>
    <property type="match status" value="2"/>
</dbReference>
<dbReference type="Gene3D" id="3.40.710.10">
    <property type="entry name" value="DD-peptidase/beta-lactamase superfamily"/>
    <property type="match status" value="1"/>
</dbReference>
<keyword evidence="15" id="KW-1185">Reference proteome</keyword>
<keyword evidence="4" id="KW-1003">Cell membrane</keyword>
<keyword evidence="9 11" id="KW-0472">Membrane</keyword>
<keyword evidence="7" id="KW-0573">Peptidoglycan synthesis</keyword>
<evidence type="ECO:0000256" key="9">
    <source>
        <dbReference type="ARBA" id="ARBA00023136"/>
    </source>
</evidence>
<keyword evidence="6" id="KW-0133">Cell shape</keyword>
<evidence type="ECO:0000256" key="10">
    <source>
        <dbReference type="ARBA" id="ARBA00023316"/>
    </source>
</evidence>
<evidence type="ECO:0000256" key="7">
    <source>
        <dbReference type="ARBA" id="ARBA00022984"/>
    </source>
</evidence>
<feature type="transmembrane region" description="Helical" evidence="11">
    <location>
        <begin position="12"/>
        <end position="35"/>
    </location>
</feature>
<accession>A0ABS4GB79</accession>
<keyword evidence="8 11" id="KW-1133">Transmembrane helix</keyword>
<keyword evidence="10" id="KW-0961">Cell wall biogenesis/degradation</keyword>
<dbReference type="Pfam" id="PF03717">
    <property type="entry name" value="PBP_dimer"/>
    <property type="match status" value="2"/>
</dbReference>
<dbReference type="RefSeq" id="WP_209510698.1">
    <property type="nucleotide sequence ID" value="NZ_JAGGKS010000002.1"/>
</dbReference>
<evidence type="ECO:0000313" key="15">
    <source>
        <dbReference type="Proteomes" id="UP001519342"/>
    </source>
</evidence>
<name>A0ABS4GB79_9FIRM</name>
<evidence type="ECO:0000256" key="11">
    <source>
        <dbReference type="SAM" id="Phobius"/>
    </source>
</evidence>
<dbReference type="PANTHER" id="PTHR30627:SF2">
    <property type="entry name" value="PEPTIDOGLYCAN D,D-TRANSPEPTIDASE MRDA"/>
    <property type="match status" value="1"/>
</dbReference>
<dbReference type="InterPro" id="IPR005311">
    <property type="entry name" value="PBP_dimer"/>
</dbReference>
<comment type="caution">
    <text evidence="14">The sequence shown here is derived from an EMBL/GenBank/DDBJ whole genome shotgun (WGS) entry which is preliminary data.</text>
</comment>
<evidence type="ECO:0000256" key="8">
    <source>
        <dbReference type="ARBA" id="ARBA00022989"/>
    </source>
</evidence>
<evidence type="ECO:0000259" key="12">
    <source>
        <dbReference type="Pfam" id="PF00905"/>
    </source>
</evidence>
<dbReference type="InterPro" id="IPR001460">
    <property type="entry name" value="PCN-bd_Tpept"/>
</dbReference>
<dbReference type="SUPFAM" id="SSF56519">
    <property type="entry name" value="Penicillin binding protein dimerisation domain"/>
    <property type="match status" value="2"/>
</dbReference>
<evidence type="ECO:0000256" key="1">
    <source>
        <dbReference type="ARBA" id="ARBA00004167"/>
    </source>
</evidence>
<organism evidence="14 15">
    <name type="scientific">Sedimentibacter acidaminivorans</name>
    <dbReference type="NCBI Taxonomy" id="913099"/>
    <lineage>
        <taxon>Bacteria</taxon>
        <taxon>Bacillati</taxon>
        <taxon>Bacillota</taxon>
        <taxon>Tissierellia</taxon>
        <taxon>Sedimentibacter</taxon>
    </lineage>
</organism>
<dbReference type="InterPro" id="IPR036138">
    <property type="entry name" value="PBP_dimer_sf"/>
</dbReference>
<protein>
    <submittedName>
        <fullName evidence="14">Penicillin-binding protein 2</fullName>
    </submittedName>
</protein>
<dbReference type="SUPFAM" id="SSF56601">
    <property type="entry name" value="beta-lactamase/transpeptidase-like"/>
    <property type="match status" value="1"/>
</dbReference>
<dbReference type="InterPro" id="IPR050515">
    <property type="entry name" value="Beta-lactam/transpept"/>
</dbReference>
<feature type="domain" description="Penicillin-binding protein dimerisation" evidence="13">
    <location>
        <begin position="494"/>
        <end position="650"/>
    </location>
</feature>
<sequence length="1150" mass="130897">MGLKKIFKNRFNIIYMVIVLMLLVLGFRMAVLTIVHGEDYRQIADVKKIKDIPVKAPRGKIYDRNGVLLADNITSFTVQMYTDQIKKDDFNNVSFILSKILDENGERPLDDFPIELDTFDFIDEELEKVKINMDKINKSVYGEVIGTQSIEKEAIINSYKTAQEKVIELIKGNLYEWLIYESSIYGEKYNVKKSVINILKRSLKDMPIDLVNGQFIYINGPDEIIEDSDTNGIEEINNQKQNGNISQINKEDKADETNPIKIWLLKYDINVNNDPNQTVIDLLLKENKYIFNLFSNSKIRRLSYEFLKSKNLISNIKLVKYSFVQDNKFKELKLSLNSKYEEITKLSLAKDDFVLLTMKNSIDNLLQTVYETNSGIVMPGGILCEKLKEVYSDLPVDFKADGQIVTFFYNNEEMKNKYFNQFHLSENTLAYDLIKELAVKNYDILYDVITDDKVKYYSQTELLKYENPNISISDWEYTPIRNKRIWISNNLNSLDEKTSSYSAEQVFNILREKLKIDSSISDYNLRNMLVIRERYNKTSYVSYHPIDICYGISEKSVAMISERSHELNGINVEIEPIRYYPEYNSAAHVLGYLGKISQDYEINEYVVEKGYSPDDIIGKTGVEEKFEDYLRGEKGKKTVEVNNVGKTIKSVSSQAPVPGDDLYLTLDINLQKKAEESLEKGLELIQTGGVYESEWGDFTFKDAYKNATSGALVALDVKTGEVLALANYPSYDLNMFSTGISSEDWSSLLNDSKDPLAPKPLYNISLLTAIQPGSTFKMVTALAALEKGVDPNTKVYCAGTEKVGDRYFSCWIYNMFGGAHGYENMYEAIRDSCNFYFYTTVLGENLATNQKHTVKVDVEDIIEAADKVGLNGKTGIEIAIPQESSGGVPSIEGKKVNIRVYLRLFLEANIQRYLEDGYKIDESMKNEIVEEIVSWIDREEVMTRGSVYDGLKALRLNPDKTNDNGVPLVDIIKYSYINQAVWNSGDNLNISIGQGNNSYTTIQMANYISIISNGGYKRNVSVVKGLKKYNGEDTDYVPLRKSERIVLKDYSNLDVLKKGMRMVSEADSASPYSNFPVVVGSKTGTAQKEGINPETGESYDEFAWYVAFAPYDDPQIAVACVLFQGGSGRYPTPIVRDVIGEYLKFYDENE</sequence>
<evidence type="ECO:0000256" key="2">
    <source>
        <dbReference type="ARBA" id="ARBA00004236"/>
    </source>
</evidence>
<dbReference type="Proteomes" id="UP001519342">
    <property type="component" value="Unassembled WGS sequence"/>
</dbReference>
<gene>
    <name evidence="14" type="ORF">J2Z76_000797</name>
</gene>
<comment type="subcellular location">
    <subcellularLocation>
        <location evidence="2">Cell membrane</location>
    </subcellularLocation>
    <subcellularLocation>
        <location evidence="1">Membrane</location>
        <topology evidence="1">Single-pass membrane protein</topology>
    </subcellularLocation>
</comment>